<reference evidence="5" key="2">
    <citation type="journal article" date="2016" name="Genome Announc.">
        <title>Genome sequence of Ustilaginoidea virens IPU010, a rice pathogenic fungus causing false smut.</title>
        <authorList>
            <person name="Kumagai T."/>
            <person name="Ishii T."/>
            <person name="Terai G."/>
            <person name="Umemura M."/>
            <person name="Machida M."/>
            <person name="Asai K."/>
        </authorList>
    </citation>
    <scope>NUCLEOTIDE SEQUENCE [LARGE SCALE GENOMIC DNA]</scope>
    <source>
        <strain evidence="5">IPU010</strain>
    </source>
</reference>
<dbReference type="InterPro" id="IPR029063">
    <property type="entry name" value="SAM-dependent_MTases_sf"/>
</dbReference>
<dbReference type="EMBL" id="BBTG02000089">
    <property type="protein sequence ID" value="GAO19186.1"/>
    <property type="molecule type" value="Genomic_DNA"/>
</dbReference>
<feature type="domain" description="Methyltransferase" evidence="1">
    <location>
        <begin position="135"/>
        <end position="273"/>
    </location>
</feature>
<accession>A0A063BTB1</accession>
<dbReference type="InterPro" id="IPR025714">
    <property type="entry name" value="Methyltranfer_dom"/>
</dbReference>
<dbReference type="AlphaFoldDB" id="A0A063BTB1"/>
<gene>
    <name evidence="3" type="ORF">UV8b_08280</name>
    <name evidence="2" type="ORF">UVI_02063560</name>
</gene>
<dbReference type="PANTHER" id="PTHR12496:SF0">
    <property type="entry name" value="METHYLTRANSFERASE DOMAIN-CONTAINING PROTEIN"/>
    <property type="match status" value="1"/>
</dbReference>
<dbReference type="KEGG" id="uvi:66069057"/>
<dbReference type="Proteomes" id="UP000027002">
    <property type="component" value="Chromosome 7"/>
</dbReference>
<keyword evidence="4" id="KW-1185">Reference proteome</keyword>
<dbReference type="Pfam" id="PF13679">
    <property type="entry name" value="Methyltransf_32"/>
    <property type="match status" value="1"/>
</dbReference>
<dbReference type="SUPFAM" id="SSF53335">
    <property type="entry name" value="S-adenosyl-L-methionine-dependent methyltransferases"/>
    <property type="match status" value="1"/>
</dbReference>
<dbReference type="EMBL" id="CP072759">
    <property type="protein sequence ID" value="QUC24039.1"/>
    <property type="molecule type" value="Genomic_DNA"/>
</dbReference>
<name>A0A063BTB1_USTVR</name>
<dbReference type="STRING" id="1159556.A0A063BTB1"/>
<dbReference type="OrthoDB" id="10258156at2759"/>
<dbReference type="HOGENOM" id="CLU_016581_1_1_1"/>
<proteinExistence type="predicted"/>
<evidence type="ECO:0000313" key="2">
    <source>
        <dbReference type="EMBL" id="GAO19186.1"/>
    </source>
</evidence>
<dbReference type="Proteomes" id="UP000054053">
    <property type="component" value="Unassembled WGS sequence"/>
</dbReference>
<reference evidence="2" key="1">
    <citation type="journal article" date="2016" name="Genome Announc.">
        <title>Genome Sequence of Ustilaginoidea virens IPU010, a Rice Pathogenic Fungus Causing False Smut.</title>
        <authorList>
            <person name="Kumagai T."/>
            <person name="Ishii T."/>
            <person name="Terai G."/>
            <person name="Umemura M."/>
            <person name="Machida M."/>
            <person name="Asai K."/>
        </authorList>
    </citation>
    <scope>NUCLEOTIDE SEQUENCE [LARGE SCALE GENOMIC DNA]</scope>
    <source>
        <strain evidence="2">IPU010</strain>
    </source>
</reference>
<evidence type="ECO:0000313" key="5">
    <source>
        <dbReference type="Proteomes" id="UP000054053"/>
    </source>
</evidence>
<dbReference type="PANTHER" id="PTHR12496">
    <property type="entry name" value="CGI-41 METHYLTRANSFERASE"/>
    <property type="match status" value="1"/>
</dbReference>
<evidence type="ECO:0000313" key="3">
    <source>
        <dbReference type="EMBL" id="QUC24039.1"/>
    </source>
</evidence>
<dbReference type="Gene3D" id="3.40.50.150">
    <property type="entry name" value="Vaccinia Virus protein VP39"/>
    <property type="match status" value="1"/>
</dbReference>
<evidence type="ECO:0000259" key="1">
    <source>
        <dbReference type="Pfam" id="PF13679"/>
    </source>
</evidence>
<protein>
    <recommendedName>
        <fullName evidence="1">Methyltransferase domain-containing protein</fullName>
    </recommendedName>
</protein>
<dbReference type="InterPro" id="IPR052220">
    <property type="entry name" value="METTL25"/>
</dbReference>
<evidence type="ECO:0000313" key="4">
    <source>
        <dbReference type="Proteomes" id="UP000027002"/>
    </source>
</evidence>
<organism evidence="2 5">
    <name type="scientific">Ustilaginoidea virens</name>
    <name type="common">Rice false smut fungus</name>
    <name type="synonym">Villosiclava virens</name>
    <dbReference type="NCBI Taxonomy" id="1159556"/>
    <lineage>
        <taxon>Eukaryota</taxon>
        <taxon>Fungi</taxon>
        <taxon>Dikarya</taxon>
        <taxon>Ascomycota</taxon>
        <taxon>Pezizomycotina</taxon>
        <taxon>Sordariomycetes</taxon>
        <taxon>Hypocreomycetidae</taxon>
        <taxon>Hypocreales</taxon>
        <taxon>Clavicipitaceae</taxon>
        <taxon>Ustilaginoidea</taxon>
    </lineage>
</organism>
<dbReference type="GeneID" id="66069057"/>
<reference evidence="3" key="3">
    <citation type="submission" date="2020-03" db="EMBL/GenBank/DDBJ databases">
        <title>A mixture of massive structural variations and highly conserved coding sequences in Ustilaginoidea virens genome.</title>
        <authorList>
            <person name="Zhang K."/>
            <person name="Zhao Z."/>
            <person name="Zhang Z."/>
            <person name="Li Y."/>
            <person name="Hsiang T."/>
            <person name="Sun W."/>
        </authorList>
    </citation>
    <scope>NUCLEOTIDE SEQUENCE</scope>
    <source>
        <strain evidence="3">UV-8b</strain>
    </source>
</reference>
<sequence>MPIVPIAWTSLDEYVENLCEFISSPIARQITGGIHVNDALIHNAWATLPKEWTDWWSLFPHHRLAQQQLIDSIREEADRPEASSELDGMDSRPGQTPESLAAWLARLQQLALPRTPREGPTTPLPEILTLRMTPKKIAEVSKVVAYIHSICQRRSITRVVDMGAGQGYLSVSLAYLFPQLRVLSIDGSEAQVAGSRSFSGSLAISEHRLKHLVHWIDGSPALAKQIEDWADGQPCLLVGLHACGSLPETMLRYFTTVSCIDAVAVVGCCYNHIVPRSPSCPDGFPISSALQRHNVVLSPTALMAGCQAPNNWKRKSAQTMAAEEDSVFERRRLYRAILEKIFFDKGIPVAAGADGERPIWGIRKGDVASFTKFARRAMECLQLGYETVPTAELVGYEERYKGCMGQISILWTLGVLCCKVVESVIAVDRYCFLREQGARAVDIVPIFDVNISPRNLMMVAEKEPNPNPL</sequence>
<dbReference type="RefSeq" id="XP_043001712.1">
    <property type="nucleotide sequence ID" value="XM_043145777.1"/>
</dbReference>